<comment type="caution">
    <text evidence="1">The sequence shown here is derived from an EMBL/GenBank/DDBJ whole genome shotgun (WGS) entry which is preliminary data.</text>
</comment>
<gene>
    <name evidence="1" type="ORF">GCM10007971_17350</name>
</gene>
<evidence type="ECO:0000313" key="2">
    <source>
        <dbReference type="Proteomes" id="UP000624041"/>
    </source>
</evidence>
<dbReference type="Proteomes" id="UP000624041">
    <property type="component" value="Unassembled WGS sequence"/>
</dbReference>
<sequence>MNHSKIYEKAHISENDLAIGGKPATLEYPPASKVVKYLTLLRICNYIHSLSYQESQSLTG</sequence>
<dbReference type="EMBL" id="BMOS01000010">
    <property type="protein sequence ID" value="GGN56913.1"/>
    <property type="molecule type" value="Genomic_DNA"/>
</dbReference>
<name>A0A917XX14_9BACI</name>
<evidence type="ECO:0000313" key="1">
    <source>
        <dbReference type="EMBL" id="GGN56913.1"/>
    </source>
</evidence>
<keyword evidence="2" id="KW-1185">Reference proteome</keyword>
<reference evidence="1" key="2">
    <citation type="submission" date="2020-09" db="EMBL/GenBank/DDBJ databases">
        <authorList>
            <person name="Sun Q."/>
            <person name="Ohkuma M."/>
        </authorList>
    </citation>
    <scope>NUCLEOTIDE SEQUENCE</scope>
    <source>
        <strain evidence="1">JCM 17251</strain>
    </source>
</reference>
<organism evidence="1 2">
    <name type="scientific">Oceanobacillus indicireducens</name>
    <dbReference type="NCBI Taxonomy" id="1004261"/>
    <lineage>
        <taxon>Bacteria</taxon>
        <taxon>Bacillati</taxon>
        <taxon>Bacillota</taxon>
        <taxon>Bacilli</taxon>
        <taxon>Bacillales</taxon>
        <taxon>Bacillaceae</taxon>
        <taxon>Oceanobacillus</taxon>
    </lineage>
</organism>
<protein>
    <submittedName>
        <fullName evidence="1">Uncharacterized protein</fullName>
    </submittedName>
</protein>
<reference evidence="1" key="1">
    <citation type="journal article" date="2014" name="Int. J. Syst. Evol. Microbiol.">
        <title>Complete genome sequence of Corynebacterium casei LMG S-19264T (=DSM 44701T), isolated from a smear-ripened cheese.</title>
        <authorList>
            <consortium name="US DOE Joint Genome Institute (JGI-PGF)"/>
            <person name="Walter F."/>
            <person name="Albersmeier A."/>
            <person name="Kalinowski J."/>
            <person name="Ruckert C."/>
        </authorList>
    </citation>
    <scope>NUCLEOTIDE SEQUENCE</scope>
    <source>
        <strain evidence="1">JCM 17251</strain>
    </source>
</reference>
<proteinExistence type="predicted"/>
<accession>A0A917XX14</accession>
<dbReference type="AlphaFoldDB" id="A0A917XX14"/>